<comment type="caution">
    <text evidence="15">The sequence shown here is derived from an EMBL/GenBank/DDBJ whole genome shotgun (WGS) entry which is preliminary data.</text>
</comment>
<dbReference type="PANTHER" id="PTHR11070:SF2">
    <property type="entry name" value="ATP-DEPENDENT DNA HELICASE SRS2"/>
    <property type="match status" value="1"/>
</dbReference>
<dbReference type="InterPro" id="IPR014016">
    <property type="entry name" value="UvrD-like_ATP-bd"/>
</dbReference>
<proteinExistence type="inferred from homology"/>
<dbReference type="AlphaFoldDB" id="A0A4Q9JTP5"/>
<feature type="binding site" evidence="12">
    <location>
        <begin position="25"/>
        <end position="32"/>
    </location>
    <ligand>
        <name>ATP</name>
        <dbReference type="ChEBI" id="CHEBI:30616"/>
    </ligand>
</feature>
<dbReference type="PROSITE" id="PS51217">
    <property type="entry name" value="UVRD_HELICASE_CTER"/>
    <property type="match status" value="1"/>
</dbReference>
<dbReference type="SUPFAM" id="SSF52540">
    <property type="entry name" value="P-loop containing nucleoside triphosphate hydrolases"/>
    <property type="match status" value="1"/>
</dbReference>
<evidence type="ECO:0000256" key="4">
    <source>
        <dbReference type="ARBA" id="ARBA00022806"/>
    </source>
</evidence>
<dbReference type="Gene3D" id="1.10.10.160">
    <property type="match status" value="1"/>
</dbReference>
<feature type="domain" description="UvrD-like helicase ATP-binding" evidence="13">
    <location>
        <begin position="4"/>
        <end position="286"/>
    </location>
</feature>
<evidence type="ECO:0000256" key="2">
    <source>
        <dbReference type="ARBA" id="ARBA00022741"/>
    </source>
</evidence>
<dbReference type="GO" id="GO:0005524">
    <property type="term" value="F:ATP binding"/>
    <property type="evidence" value="ECO:0007669"/>
    <property type="project" value="UniProtKB-UniRule"/>
</dbReference>
<evidence type="ECO:0000256" key="5">
    <source>
        <dbReference type="ARBA" id="ARBA00022840"/>
    </source>
</evidence>
<feature type="domain" description="UvrD-like helicase C-terminal" evidence="14">
    <location>
        <begin position="287"/>
        <end position="554"/>
    </location>
</feature>
<dbReference type="InterPro" id="IPR027417">
    <property type="entry name" value="P-loop_NTPase"/>
</dbReference>
<keyword evidence="3 12" id="KW-0378">Hydrolase</keyword>
<reference evidence="15 16" key="1">
    <citation type="submission" date="2018-07" db="EMBL/GenBank/DDBJ databases">
        <title>Campylobacter zealandensis sp. nov., isolated from birds and water in New Zealand.</title>
        <authorList>
            <person name="Wilkinson D.A."/>
            <person name="Biggs P.J."/>
            <person name="French N.P."/>
            <person name="Midwinter A.C."/>
        </authorList>
    </citation>
    <scope>NUCLEOTIDE SEQUENCE [LARGE SCALE GENOMIC DNA]</scope>
    <source>
        <strain evidence="15 16">B423b</strain>
    </source>
</reference>
<keyword evidence="7" id="KW-0413">Isomerase</keyword>
<dbReference type="CDD" id="cd17932">
    <property type="entry name" value="DEXQc_UvrD"/>
    <property type="match status" value="1"/>
</dbReference>
<evidence type="ECO:0000256" key="7">
    <source>
        <dbReference type="ARBA" id="ARBA00023235"/>
    </source>
</evidence>
<gene>
    <name evidence="15" type="ORF">DU473_05655</name>
</gene>
<evidence type="ECO:0000256" key="8">
    <source>
        <dbReference type="ARBA" id="ARBA00034617"/>
    </source>
</evidence>
<dbReference type="InterPro" id="IPR013986">
    <property type="entry name" value="DExx_box_DNA_helicase_dom_sf"/>
</dbReference>
<evidence type="ECO:0000313" key="15">
    <source>
        <dbReference type="EMBL" id="TBR80514.1"/>
    </source>
</evidence>
<dbReference type="Pfam" id="PF13361">
    <property type="entry name" value="UvrD_C"/>
    <property type="match status" value="1"/>
</dbReference>
<name>A0A4Q9JTP5_9BACT</name>
<evidence type="ECO:0000256" key="10">
    <source>
        <dbReference type="ARBA" id="ARBA00034923"/>
    </source>
</evidence>
<dbReference type="InterPro" id="IPR014017">
    <property type="entry name" value="DNA_helicase_UvrD-like_C"/>
</dbReference>
<evidence type="ECO:0000259" key="13">
    <source>
        <dbReference type="PROSITE" id="PS51198"/>
    </source>
</evidence>
<keyword evidence="6" id="KW-0238">DNA-binding</keyword>
<dbReference type="RefSeq" id="WP_131165667.1">
    <property type="nucleotide sequence ID" value="NZ_CP076657.1"/>
</dbReference>
<keyword evidence="16" id="KW-1185">Reference proteome</keyword>
<dbReference type="EMBL" id="QPGR01000009">
    <property type="protein sequence ID" value="TBR80514.1"/>
    <property type="molecule type" value="Genomic_DNA"/>
</dbReference>
<dbReference type="Pfam" id="PF00580">
    <property type="entry name" value="UvrD-helicase"/>
    <property type="match status" value="1"/>
</dbReference>
<dbReference type="PROSITE" id="PS51198">
    <property type="entry name" value="UVRD_HELICASE_ATP_BIND"/>
    <property type="match status" value="1"/>
</dbReference>
<dbReference type="Pfam" id="PF21196">
    <property type="entry name" value="PcrA_UvrD_tudor"/>
    <property type="match status" value="1"/>
</dbReference>
<evidence type="ECO:0000256" key="11">
    <source>
        <dbReference type="ARBA" id="ARBA00048988"/>
    </source>
</evidence>
<dbReference type="GO" id="GO:0043138">
    <property type="term" value="F:3'-5' DNA helicase activity"/>
    <property type="evidence" value="ECO:0007669"/>
    <property type="project" value="UniProtKB-EC"/>
</dbReference>
<dbReference type="GO" id="GO:0016887">
    <property type="term" value="F:ATP hydrolysis activity"/>
    <property type="evidence" value="ECO:0007669"/>
    <property type="project" value="RHEA"/>
</dbReference>
<dbReference type="Proteomes" id="UP000292583">
    <property type="component" value="Unassembled WGS sequence"/>
</dbReference>
<organism evidence="15 16">
    <name type="scientific">Campylobacter novaezeelandiae</name>
    <dbReference type="NCBI Taxonomy" id="2267891"/>
    <lineage>
        <taxon>Bacteria</taxon>
        <taxon>Pseudomonadati</taxon>
        <taxon>Campylobacterota</taxon>
        <taxon>Epsilonproteobacteria</taxon>
        <taxon>Campylobacterales</taxon>
        <taxon>Campylobacteraceae</taxon>
        <taxon>Campylobacter</taxon>
    </lineage>
</organism>
<evidence type="ECO:0000256" key="12">
    <source>
        <dbReference type="PROSITE-ProRule" id="PRU00560"/>
    </source>
</evidence>
<keyword evidence="4 12" id="KW-0347">Helicase</keyword>
<evidence type="ECO:0000256" key="9">
    <source>
        <dbReference type="ARBA" id="ARBA00034808"/>
    </source>
</evidence>
<evidence type="ECO:0000313" key="16">
    <source>
        <dbReference type="Proteomes" id="UP000292583"/>
    </source>
</evidence>
<comment type="catalytic activity">
    <reaction evidence="11">
        <text>ATP + H2O = ADP + phosphate + H(+)</text>
        <dbReference type="Rhea" id="RHEA:13065"/>
        <dbReference type="ChEBI" id="CHEBI:15377"/>
        <dbReference type="ChEBI" id="CHEBI:15378"/>
        <dbReference type="ChEBI" id="CHEBI:30616"/>
        <dbReference type="ChEBI" id="CHEBI:43474"/>
        <dbReference type="ChEBI" id="CHEBI:456216"/>
        <dbReference type="EC" id="5.6.2.4"/>
    </reaction>
</comment>
<evidence type="ECO:0000259" key="14">
    <source>
        <dbReference type="PROSITE" id="PS51217"/>
    </source>
</evidence>
<dbReference type="PANTHER" id="PTHR11070">
    <property type="entry name" value="UVRD / RECB / PCRA DNA HELICASE FAMILY MEMBER"/>
    <property type="match status" value="1"/>
</dbReference>
<comment type="catalytic activity">
    <reaction evidence="8">
        <text>Couples ATP hydrolysis with the unwinding of duplex DNA by translocating in the 3'-5' direction.</text>
        <dbReference type="EC" id="5.6.2.4"/>
    </reaction>
</comment>
<evidence type="ECO:0000256" key="6">
    <source>
        <dbReference type="ARBA" id="ARBA00023125"/>
    </source>
</evidence>
<dbReference type="InterPro" id="IPR000212">
    <property type="entry name" value="DNA_helicase_UvrD/REP"/>
</dbReference>
<comment type="similarity">
    <text evidence="1">Belongs to the helicase family. UvrD subfamily.</text>
</comment>
<dbReference type="GO" id="GO:0005829">
    <property type="term" value="C:cytosol"/>
    <property type="evidence" value="ECO:0007669"/>
    <property type="project" value="TreeGrafter"/>
</dbReference>
<dbReference type="GO" id="GO:0033202">
    <property type="term" value="C:DNA helicase complex"/>
    <property type="evidence" value="ECO:0007669"/>
    <property type="project" value="TreeGrafter"/>
</dbReference>
<dbReference type="Gene3D" id="1.10.486.10">
    <property type="entry name" value="PCRA, domain 4"/>
    <property type="match status" value="1"/>
</dbReference>
<sequence>MIFKDINQSQEKAIRHIDGPMLILAGAGSGKTKTITTRLAYLIDEVGIPAQNTLTLTFTNKAANIMKIRALNLMKNSNNQNPLLCTFHKFGLLFLRMHIEKLGRKNNFIIIDTEDRKKIIKELIDEELNASNISNYISYLKNHSKNVEMVFNDLNLYKNDEEKFKKFEKLALCYKNYQNYLLKNNFVDFDDLLMLSNEILESDHNFAKEQSELYRYITVDEYQDTNALQYQILKNLCLVHENICVVGDDDQSIYGWRGAKIENILNFQSQFKNVKLVKLEQNYRSVGNILNAANKLIKNNDKRLGKELICTKDQGEQIKIDEAQDEKEESLKIAKHVKTLLQQGVDASEIAVLFRINALSRALEEALNKEKIPFKLLSGIKFYERAEIKDIISYLRLLTNLNDDYSLKRIINRPRRNFGSTSLKKLEDYAQKEKISLFEALNNLDQSDFFPKKTQKEIHLFLEHIKTLKECNNLKELIYQLEEKIKLKDFYQNQADSEDKISNIDEFYASLKDKIKEGYYENLDDILNEIALLSDQDDLSEKSINIMSIHSSKGLEFDHVFIMGLEQGIFPLLNDTSDIEEERRLAYVAITRAKKYLYLSFTHSRFHKGIRMPFKKSQFLEESCLNIKSSKKEHILQKKEVGFKKGDLIKHKIFGIGRIIDVQTSKNEQKLSINFGGITRNILSSFVEKVI</sequence>
<keyword evidence="2 12" id="KW-0547">Nucleotide-binding</keyword>
<dbReference type="EC" id="5.6.2.4" evidence="9"/>
<dbReference type="CDD" id="cd18807">
    <property type="entry name" value="SF1_C_UvrD"/>
    <property type="match status" value="1"/>
</dbReference>
<protein>
    <recommendedName>
        <fullName evidence="9">DNA 3'-5' helicase</fullName>
        <ecNumber evidence="9">5.6.2.4</ecNumber>
    </recommendedName>
    <alternativeName>
        <fullName evidence="10">DNA 3'-5' helicase II</fullName>
    </alternativeName>
</protein>
<evidence type="ECO:0000256" key="3">
    <source>
        <dbReference type="ARBA" id="ARBA00022801"/>
    </source>
</evidence>
<dbReference type="GO" id="GO:0003677">
    <property type="term" value="F:DNA binding"/>
    <property type="evidence" value="ECO:0007669"/>
    <property type="project" value="UniProtKB-KW"/>
</dbReference>
<evidence type="ECO:0000256" key="1">
    <source>
        <dbReference type="ARBA" id="ARBA00009922"/>
    </source>
</evidence>
<dbReference type="GO" id="GO:0000725">
    <property type="term" value="P:recombinational repair"/>
    <property type="evidence" value="ECO:0007669"/>
    <property type="project" value="TreeGrafter"/>
</dbReference>
<dbReference type="OrthoDB" id="9810135at2"/>
<keyword evidence="5 12" id="KW-0067">ATP-binding</keyword>
<dbReference type="Gene3D" id="3.40.50.300">
    <property type="entry name" value="P-loop containing nucleotide triphosphate hydrolases"/>
    <property type="match status" value="2"/>
</dbReference>
<accession>A0A4Q9JTP5</accession>